<gene>
    <name evidence="2" type="ORF">E1B28_003733</name>
</gene>
<comment type="caution">
    <text evidence="2">The sequence shown here is derived from an EMBL/GenBank/DDBJ whole genome shotgun (WGS) entry which is preliminary data.</text>
</comment>
<dbReference type="OrthoDB" id="164951at2759"/>
<proteinExistence type="predicted"/>
<sequence>MPKALSTKARKTKTTTTSASKQDTKLKKKATNTKKCYWEIVADAKEQQERYGKAEKTTEQYKAAMRRNVEWLKEFVQEAGEAEKLWEETQQLLEESTEDCKDKEHTLGSEMPLDFDTALDGAPTEATPQAITLYMYQKCFVENLSPATAWHIVSGWKMVFNNMAGDKYRGRWHEDREQNEWVGNP</sequence>
<evidence type="ECO:0000256" key="1">
    <source>
        <dbReference type="SAM" id="MobiDB-lite"/>
    </source>
</evidence>
<dbReference type="AlphaFoldDB" id="A0A9P7UX64"/>
<dbReference type="EMBL" id="CM032182">
    <property type="protein sequence ID" value="KAG7096286.1"/>
    <property type="molecule type" value="Genomic_DNA"/>
</dbReference>
<keyword evidence="3" id="KW-1185">Reference proteome</keyword>
<dbReference type="Proteomes" id="UP001049176">
    <property type="component" value="Chromosome 2"/>
</dbReference>
<dbReference type="KEGG" id="more:E1B28_003733"/>
<dbReference type="RefSeq" id="XP_043012756.1">
    <property type="nucleotide sequence ID" value="XM_043148164.1"/>
</dbReference>
<accession>A0A9P7UX64</accession>
<feature type="region of interest" description="Disordered" evidence="1">
    <location>
        <begin position="1"/>
        <end position="25"/>
    </location>
</feature>
<protein>
    <submittedName>
        <fullName evidence="2">Uncharacterized protein</fullName>
    </submittedName>
</protein>
<dbReference type="GeneID" id="66072809"/>
<evidence type="ECO:0000313" key="3">
    <source>
        <dbReference type="Proteomes" id="UP001049176"/>
    </source>
</evidence>
<reference evidence="2" key="1">
    <citation type="journal article" date="2021" name="Genome Biol. Evol.">
        <title>The assembled and annotated genome of the fairy-ring fungus Marasmius oreades.</title>
        <authorList>
            <person name="Hiltunen M."/>
            <person name="Ament-Velasquez S.L."/>
            <person name="Johannesson H."/>
        </authorList>
    </citation>
    <scope>NUCLEOTIDE SEQUENCE</scope>
    <source>
        <strain evidence="2">03SP1</strain>
    </source>
</reference>
<name>A0A9P7UX64_9AGAR</name>
<organism evidence="2 3">
    <name type="scientific">Marasmius oreades</name>
    <name type="common">fairy-ring Marasmius</name>
    <dbReference type="NCBI Taxonomy" id="181124"/>
    <lineage>
        <taxon>Eukaryota</taxon>
        <taxon>Fungi</taxon>
        <taxon>Dikarya</taxon>
        <taxon>Basidiomycota</taxon>
        <taxon>Agaricomycotina</taxon>
        <taxon>Agaricomycetes</taxon>
        <taxon>Agaricomycetidae</taxon>
        <taxon>Agaricales</taxon>
        <taxon>Marasmiineae</taxon>
        <taxon>Marasmiaceae</taxon>
        <taxon>Marasmius</taxon>
    </lineage>
</organism>
<evidence type="ECO:0000313" key="2">
    <source>
        <dbReference type="EMBL" id="KAG7096286.1"/>
    </source>
</evidence>